<dbReference type="HOGENOM" id="CLU_3333120_0_0_7"/>
<evidence type="ECO:0000313" key="1">
    <source>
        <dbReference type="EMBL" id="AGP35810.1"/>
    </source>
</evidence>
<dbReference type="KEGG" id="scu:SCE1572_15630"/>
<proteinExistence type="predicted"/>
<dbReference type="AlphaFoldDB" id="S4XV69"/>
<gene>
    <name evidence="1" type="ORF">SCE1572_15630</name>
</gene>
<protein>
    <submittedName>
        <fullName evidence="1">Uncharacterized protein</fullName>
    </submittedName>
</protein>
<dbReference type="EMBL" id="CP003969">
    <property type="protein sequence ID" value="AGP35810.1"/>
    <property type="molecule type" value="Genomic_DNA"/>
</dbReference>
<dbReference type="Proteomes" id="UP000014803">
    <property type="component" value="Chromosome"/>
</dbReference>
<evidence type="ECO:0000313" key="2">
    <source>
        <dbReference type="Proteomes" id="UP000014803"/>
    </source>
</evidence>
<accession>S4XV69</accession>
<organism evidence="1 2">
    <name type="scientific">Sorangium cellulosum So0157-2</name>
    <dbReference type="NCBI Taxonomy" id="1254432"/>
    <lineage>
        <taxon>Bacteria</taxon>
        <taxon>Pseudomonadati</taxon>
        <taxon>Myxococcota</taxon>
        <taxon>Polyangia</taxon>
        <taxon>Polyangiales</taxon>
        <taxon>Polyangiaceae</taxon>
        <taxon>Sorangium</taxon>
    </lineage>
</organism>
<name>S4XV69_SORCE</name>
<reference evidence="1 2" key="1">
    <citation type="journal article" date="2013" name="Sci. Rep.">
        <title>Extraordinary expansion of a Sorangium cellulosum genome from an alkaline milieu.</title>
        <authorList>
            <person name="Han K."/>
            <person name="Li Z.F."/>
            <person name="Peng R."/>
            <person name="Zhu L.P."/>
            <person name="Zhou T."/>
            <person name="Wang L.G."/>
            <person name="Li S.G."/>
            <person name="Zhang X.B."/>
            <person name="Hu W."/>
            <person name="Wu Z.H."/>
            <person name="Qin N."/>
            <person name="Li Y.Z."/>
        </authorList>
    </citation>
    <scope>NUCLEOTIDE SEQUENCE [LARGE SCALE GENOMIC DNA]</scope>
    <source>
        <strain evidence="1 2">So0157-2</strain>
    </source>
</reference>
<sequence>MCRADLLIVGLPPRMCPQGGDVVRARRTEGQIGSAGRR</sequence>